<dbReference type="PANTHER" id="PTHR33375">
    <property type="entry name" value="CHROMOSOME-PARTITIONING PROTEIN PARB-RELATED"/>
    <property type="match status" value="1"/>
</dbReference>
<gene>
    <name evidence="3" type="ordered locus">Tcur_0940</name>
</gene>
<dbReference type="Gene3D" id="3.90.1530.10">
    <property type="entry name" value="Conserved hypothetical protein from pyrococcus furiosus pfu- 392566-001, ParB domain"/>
    <property type="match status" value="1"/>
</dbReference>
<dbReference type="eggNOG" id="COG1475">
    <property type="taxonomic scope" value="Bacteria"/>
</dbReference>
<feature type="region of interest" description="Disordered" evidence="1">
    <location>
        <begin position="485"/>
        <end position="504"/>
    </location>
</feature>
<sequence>MAEVTAAPDAAGPDRQVPAGTGSGEGNDREPEYTERPMIPVELLTAHPGNVREDKQADEAFCRSVATAGIIVPLEITVDPDGGYRVVDGNIRLDAARKVGLDAVPYFFSADTADDEALQYLHMLISSRFRRDLSVQEEAAALFAASKVMTKTEIRKATGLSAAEVKAGIRAGSLSARAKELAAGMDYEWTLEELALLKPFEDDPEAMEVIARNRYSPLKYTVQRLLDEREAKAHRAKVVAELEEAGVTVVVDRPAGAVELHQLMDGEEAMTAEGHAGCPGAIAWVPPWGDAVPRFYCTDPARHGHMVAGTDTAGPSGPAAAVPDALPGPASGTERKIVIEGNKAWEAAGKVRQAWLEEFLARKTAPKNVAGTIARFVTEQLVTMPEPLRRALGGVRHSGMFAAFGGPTADTVAKSTLPGLWMIALAPIAAAYEREITGDGERRHTWREDKYSPCSREDAGAWLRFVAEIGAKHGYEPSPIERAVADGVPYRGDDPADVLIGGNDTEQPVDRAAQECDEHLTEAGKQGLQHAVPAAGAPAVPSSAHEAVPPRQEAEPEPQAADETAGEIAEVEDGESPDKGAQAKGRIEAA</sequence>
<reference evidence="3" key="1">
    <citation type="journal article" date="2011" name="Stand. Genomic Sci.">
        <title>Complete genome sequence of Thermomonospora curvata type strain (B9).</title>
        <authorList>
            <person name="Chertkov O."/>
            <person name="Sikorski J."/>
            <person name="Nolan M."/>
            <person name="Lapidus A."/>
            <person name="Lucas S."/>
            <person name="Del Rio T.G."/>
            <person name="Tice H."/>
            <person name="Cheng J.F."/>
            <person name="Goodwin L."/>
            <person name="Pitluck S."/>
            <person name="Liolios K."/>
            <person name="Ivanova N."/>
            <person name="Mavromatis K."/>
            <person name="Mikhailova N."/>
            <person name="Ovchinnikova G."/>
            <person name="Pati A."/>
            <person name="Chen A."/>
            <person name="Palaniappan K."/>
            <person name="Djao O.D."/>
            <person name="Land M."/>
            <person name="Hauser L."/>
            <person name="Chang Y.J."/>
            <person name="Jeffries C.D."/>
            <person name="Brettin T."/>
            <person name="Han C."/>
            <person name="Detter J.C."/>
            <person name="Rohde M."/>
            <person name="Goker M."/>
            <person name="Woyke T."/>
            <person name="Bristow J."/>
            <person name="Eisen J.A."/>
            <person name="Markowitz V."/>
            <person name="Hugenholtz P."/>
            <person name="Klenk H.P."/>
            <person name="Kyrpides N.C."/>
        </authorList>
    </citation>
    <scope>NUCLEOTIDE SEQUENCE [LARGE SCALE GENOMIC DNA]</scope>
    <source>
        <strain evidence="3">DSM 43183</strain>
    </source>
</reference>
<dbReference type="AlphaFoldDB" id="D1A6Q1"/>
<feature type="compositionally biased region" description="Basic and acidic residues" evidence="1">
    <location>
        <begin position="26"/>
        <end position="35"/>
    </location>
</feature>
<evidence type="ECO:0000313" key="3">
    <source>
        <dbReference type="EMBL" id="ACY96526.1"/>
    </source>
</evidence>
<evidence type="ECO:0000256" key="1">
    <source>
        <dbReference type="SAM" id="MobiDB-lite"/>
    </source>
</evidence>
<dbReference type="HOGENOM" id="CLU_035220_0_0_11"/>
<feature type="compositionally biased region" description="Low complexity" evidence="1">
    <location>
        <begin position="531"/>
        <end position="561"/>
    </location>
</feature>
<dbReference type="SMART" id="SM00470">
    <property type="entry name" value="ParB"/>
    <property type="match status" value="1"/>
</dbReference>
<dbReference type="GO" id="GO:0007059">
    <property type="term" value="P:chromosome segregation"/>
    <property type="evidence" value="ECO:0007669"/>
    <property type="project" value="TreeGrafter"/>
</dbReference>
<dbReference type="KEGG" id="tcu:Tcur_0940"/>
<name>D1A6Q1_THECD</name>
<dbReference type="InterPro" id="IPR036086">
    <property type="entry name" value="ParB/Sulfiredoxin_sf"/>
</dbReference>
<dbReference type="SUPFAM" id="SSF110849">
    <property type="entry name" value="ParB/Sulfiredoxin"/>
    <property type="match status" value="1"/>
</dbReference>
<feature type="region of interest" description="Disordered" evidence="1">
    <location>
        <begin position="522"/>
        <end position="590"/>
    </location>
</feature>
<dbReference type="STRING" id="471852.Tcur_0940"/>
<protein>
    <recommendedName>
        <fullName evidence="2">ParB-like N-terminal domain-containing protein</fullName>
    </recommendedName>
</protein>
<dbReference type="RefSeq" id="WP_012851310.1">
    <property type="nucleotide sequence ID" value="NC_013510.1"/>
</dbReference>
<accession>D1A6Q1</accession>
<feature type="region of interest" description="Disordered" evidence="1">
    <location>
        <begin position="1"/>
        <end position="36"/>
    </location>
</feature>
<evidence type="ECO:0000313" key="4">
    <source>
        <dbReference type="Proteomes" id="UP000001918"/>
    </source>
</evidence>
<dbReference type="PANTHER" id="PTHR33375:SF1">
    <property type="entry name" value="CHROMOSOME-PARTITIONING PROTEIN PARB-RELATED"/>
    <property type="match status" value="1"/>
</dbReference>
<proteinExistence type="predicted"/>
<dbReference type="Proteomes" id="UP000001918">
    <property type="component" value="Chromosome"/>
</dbReference>
<feature type="domain" description="ParB-like N-terminal" evidence="2">
    <location>
        <begin position="37"/>
        <end position="124"/>
    </location>
</feature>
<dbReference type="InterPro" id="IPR050336">
    <property type="entry name" value="Chromosome_partition/occlusion"/>
</dbReference>
<dbReference type="OrthoDB" id="3846919at2"/>
<dbReference type="EMBL" id="CP001738">
    <property type="protein sequence ID" value="ACY96526.1"/>
    <property type="molecule type" value="Genomic_DNA"/>
</dbReference>
<dbReference type="GO" id="GO:0005694">
    <property type="term" value="C:chromosome"/>
    <property type="evidence" value="ECO:0007669"/>
    <property type="project" value="TreeGrafter"/>
</dbReference>
<evidence type="ECO:0000259" key="2">
    <source>
        <dbReference type="SMART" id="SM00470"/>
    </source>
</evidence>
<keyword evidence="4" id="KW-1185">Reference proteome</keyword>
<organism evidence="3 4">
    <name type="scientific">Thermomonospora curvata (strain ATCC 19995 / DSM 43183 / JCM 3096 / KCTC 9072 / NBRC 15933 / NCIMB 10081 / Henssen B9)</name>
    <dbReference type="NCBI Taxonomy" id="471852"/>
    <lineage>
        <taxon>Bacteria</taxon>
        <taxon>Bacillati</taxon>
        <taxon>Actinomycetota</taxon>
        <taxon>Actinomycetes</taxon>
        <taxon>Streptosporangiales</taxon>
        <taxon>Thermomonosporaceae</taxon>
        <taxon>Thermomonospora</taxon>
    </lineage>
</organism>
<dbReference type="InterPro" id="IPR003115">
    <property type="entry name" value="ParB_N"/>
</dbReference>